<proteinExistence type="inferred from homology"/>
<evidence type="ECO:0000256" key="8">
    <source>
        <dbReference type="SAM" id="Phobius"/>
    </source>
</evidence>
<dbReference type="GeneID" id="94830904"/>
<feature type="transmembrane region" description="Helical" evidence="8">
    <location>
        <begin position="285"/>
        <end position="308"/>
    </location>
</feature>
<dbReference type="VEuPathDB" id="TrichDB:TRFO_11727"/>
<comment type="caution">
    <text evidence="9">The sequence shown here is derived from an EMBL/GenBank/DDBJ whole genome shotgun (WGS) entry which is preliminary data.</text>
</comment>
<dbReference type="PIRSF" id="PIRSF015840">
    <property type="entry name" value="DUF284_TM_euk"/>
    <property type="match status" value="1"/>
</dbReference>
<sequence length="321" mass="36288">MNENSTGDPNPSNPNARKPLHQYRLTKQTLPGWRPVLTSKGAIILLCISTILLILVGLALFFNQNAYNEVKVRYDDKCPPNGKSCIIKLKVKNDIKGNLEMRYILTKFYQNHRRYGYSRNDAQLAGEYVDFDGMSNCKPYRSIDDSPDKDKWIIPCGLFPYSVFNDTFTILNSNLNFTEKGIAFKSEIDSLFKPLNKEYSQGEKNATTWIDEKIFEGGQTNERFIVWMRQAALPTISKTYARCDDCTLQKGVYDLQITSNYPTDGFGGYKYIAISKVTTIGTGNIALGIMFVIGGGMTLIFGLVLFIAEIVDPREMGEFND</sequence>
<evidence type="ECO:0000256" key="3">
    <source>
        <dbReference type="ARBA" id="ARBA00022692"/>
    </source>
</evidence>
<dbReference type="RefSeq" id="XP_068346657.1">
    <property type="nucleotide sequence ID" value="XM_068496200.1"/>
</dbReference>
<feature type="region of interest" description="Disordered" evidence="7">
    <location>
        <begin position="1"/>
        <end position="20"/>
    </location>
</feature>
<evidence type="ECO:0000256" key="7">
    <source>
        <dbReference type="SAM" id="MobiDB-lite"/>
    </source>
</evidence>
<dbReference type="AlphaFoldDB" id="A0A1J4J1Z9"/>
<keyword evidence="4 8" id="KW-1133">Transmembrane helix</keyword>
<feature type="transmembrane region" description="Helical" evidence="8">
    <location>
        <begin position="42"/>
        <end position="63"/>
    </location>
</feature>
<organism evidence="9 10">
    <name type="scientific">Tritrichomonas foetus</name>
    <dbReference type="NCBI Taxonomy" id="1144522"/>
    <lineage>
        <taxon>Eukaryota</taxon>
        <taxon>Metamonada</taxon>
        <taxon>Parabasalia</taxon>
        <taxon>Tritrichomonadida</taxon>
        <taxon>Tritrichomonadidae</taxon>
        <taxon>Tritrichomonas</taxon>
    </lineage>
</organism>
<evidence type="ECO:0000313" key="10">
    <source>
        <dbReference type="Proteomes" id="UP000179807"/>
    </source>
</evidence>
<dbReference type="OrthoDB" id="340608at2759"/>
<dbReference type="InterPro" id="IPR005045">
    <property type="entry name" value="CDC50/LEM3_fam"/>
</dbReference>
<comment type="subcellular location">
    <subcellularLocation>
        <location evidence="1">Membrane</location>
        <topology evidence="1">Multi-pass membrane protein</topology>
    </subcellularLocation>
</comment>
<keyword evidence="10" id="KW-1185">Reference proteome</keyword>
<dbReference type="Pfam" id="PF03381">
    <property type="entry name" value="CDC50"/>
    <property type="match status" value="1"/>
</dbReference>
<reference evidence="9" key="1">
    <citation type="submission" date="2016-10" db="EMBL/GenBank/DDBJ databases">
        <authorList>
            <person name="Benchimol M."/>
            <person name="Almeida L.G."/>
            <person name="Vasconcelos A.T."/>
            <person name="Perreira-Neves A."/>
            <person name="Rosa I.A."/>
            <person name="Tasca T."/>
            <person name="Bogo M.R."/>
            <person name="de Souza W."/>
        </authorList>
    </citation>
    <scope>NUCLEOTIDE SEQUENCE [LARGE SCALE GENOMIC DNA]</scope>
    <source>
        <strain evidence="9">K</strain>
    </source>
</reference>
<protein>
    <submittedName>
        <fullName evidence="9">Cell cycle control protein 50A</fullName>
    </submittedName>
</protein>
<dbReference type="Proteomes" id="UP000179807">
    <property type="component" value="Unassembled WGS sequence"/>
</dbReference>
<name>A0A1J4J1Z9_9EUKA</name>
<evidence type="ECO:0000256" key="1">
    <source>
        <dbReference type="ARBA" id="ARBA00004141"/>
    </source>
</evidence>
<keyword evidence="3 8" id="KW-0812">Transmembrane</keyword>
<evidence type="ECO:0000256" key="4">
    <source>
        <dbReference type="ARBA" id="ARBA00022989"/>
    </source>
</evidence>
<feature type="compositionally biased region" description="Polar residues" evidence="7">
    <location>
        <begin position="1"/>
        <end position="15"/>
    </location>
</feature>
<dbReference type="GO" id="GO:0005794">
    <property type="term" value="C:Golgi apparatus"/>
    <property type="evidence" value="ECO:0007669"/>
    <property type="project" value="TreeGrafter"/>
</dbReference>
<dbReference type="GO" id="GO:0005783">
    <property type="term" value="C:endoplasmic reticulum"/>
    <property type="evidence" value="ECO:0007669"/>
    <property type="project" value="TreeGrafter"/>
</dbReference>
<dbReference type="GO" id="GO:0005886">
    <property type="term" value="C:plasma membrane"/>
    <property type="evidence" value="ECO:0007669"/>
    <property type="project" value="TreeGrafter"/>
</dbReference>
<evidence type="ECO:0000313" key="9">
    <source>
        <dbReference type="EMBL" id="OHS93520.1"/>
    </source>
</evidence>
<comment type="similarity">
    <text evidence="2 6">Belongs to the CDC50/LEM3 family.</text>
</comment>
<dbReference type="PANTHER" id="PTHR10926">
    <property type="entry name" value="CELL CYCLE CONTROL PROTEIN 50"/>
    <property type="match status" value="1"/>
</dbReference>
<evidence type="ECO:0000256" key="6">
    <source>
        <dbReference type="PIRNR" id="PIRNR015840"/>
    </source>
</evidence>
<evidence type="ECO:0000256" key="5">
    <source>
        <dbReference type="ARBA" id="ARBA00023136"/>
    </source>
</evidence>
<dbReference type="EMBL" id="MLAK01001393">
    <property type="protein sequence ID" value="OHS93520.1"/>
    <property type="molecule type" value="Genomic_DNA"/>
</dbReference>
<evidence type="ECO:0000256" key="2">
    <source>
        <dbReference type="ARBA" id="ARBA00009457"/>
    </source>
</evidence>
<keyword evidence="5 6" id="KW-0472">Membrane</keyword>
<accession>A0A1J4J1Z9</accession>
<gene>
    <name evidence="9" type="ORF">TRFO_11727</name>
</gene>
<dbReference type="PANTHER" id="PTHR10926:SF0">
    <property type="entry name" value="CDC50, ISOFORM A"/>
    <property type="match status" value="1"/>
</dbReference>